<reference evidence="4 5" key="1">
    <citation type="submission" date="2019-08" db="EMBL/GenBank/DDBJ databases">
        <title>Lentzea from Indian Himalayas.</title>
        <authorList>
            <person name="Mandal S."/>
            <person name="Mallick Gupta A."/>
            <person name="Maiti P.K."/>
            <person name="Sarkar J."/>
            <person name="Mandal S."/>
        </authorList>
    </citation>
    <scope>NUCLEOTIDE SEQUENCE [LARGE SCALE GENOMIC DNA]</scope>
    <source>
        <strain evidence="4 5">PSKA42</strain>
    </source>
</reference>
<dbReference type="Gene3D" id="1.10.390.10">
    <property type="entry name" value="Neutral Protease Domain 2"/>
    <property type="match status" value="1"/>
</dbReference>
<protein>
    <submittedName>
        <fullName evidence="4">M1 family metallopeptidase</fullName>
    </submittedName>
</protein>
<dbReference type="EMBL" id="VSRL01000358">
    <property type="protein sequence ID" value="NKE63457.1"/>
    <property type="molecule type" value="Genomic_DNA"/>
</dbReference>
<name>A0ABX1FY85_9PSEU</name>
<dbReference type="Gene3D" id="2.60.40.1730">
    <property type="entry name" value="tricorn interacting facor f3 domain"/>
    <property type="match status" value="1"/>
</dbReference>
<evidence type="ECO:0000256" key="1">
    <source>
        <dbReference type="SAM" id="MobiDB-lite"/>
    </source>
</evidence>
<dbReference type="SUPFAM" id="SSF55486">
    <property type="entry name" value="Metalloproteases ('zincins'), catalytic domain"/>
    <property type="match status" value="1"/>
</dbReference>
<evidence type="ECO:0000259" key="3">
    <source>
        <dbReference type="Pfam" id="PF01433"/>
    </source>
</evidence>
<feature type="region of interest" description="Disordered" evidence="1">
    <location>
        <begin position="468"/>
        <end position="511"/>
    </location>
</feature>
<accession>A0ABX1FY85</accession>
<dbReference type="InterPro" id="IPR042097">
    <property type="entry name" value="Aminopeptidase_N-like_N_sf"/>
</dbReference>
<feature type="region of interest" description="Disordered" evidence="1">
    <location>
        <begin position="190"/>
        <end position="209"/>
    </location>
</feature>
<dbReference type="InterPro" id="IPR027268">
    <property type="entry name" value="Peptidase_M4/M1_CTD_sf"/>
</dbReference>
<evidence type="ECO:0000256" key="2">
    <source>
        <dbReference type="SAM" id="SignalP"/>
    </source>
</evidence>
<organism evidence="4 5">
    <name type="scientific">Lentzea indica</name>
    <dbReference type="NCBI Taxonomy" id="2604800"/>
    <lineage>
        <taxon>Bacteria</taxon>
        <taxon>Bacillati</taxon>
        <taxon>Actinomycetota</taxon>
        <taxon>Actinomycetes</taxon>
        <taxon>Pseudonocardiales</taxon>
        <taxon>Pseudonocardiaceae</taxon>
        <taxon>Lentzea</taxon>
    </lineage>
</organism>
<evidence type="ECO:0000313" key="4">
    <source>
        <dbReference type="EMBL" id="NKE63457.1"/>
    </source>
</evidence>
<comment type="caution">
    <text evidence="4">The sequence shown here is derived from an EMBL/GenBank/DDBJ whole genome shotgun (WGS) entry which is preliminary data.</text>
</comment>
<keyword evidence="5" id="KW-1185">Reference proteome</keyword>
<feature type="signal peptide" evidence="2">
    <location>
        <begin position="1"/>
        <end position="40"/>
    </location>
</feature>
<evidence type="ECO:0000313" key="5">
    <source>
        <dbReference type="Proteomes" id="UP001515943"/>
    </source>
</evidence>
<dbReference type="SUPFAM" id="SSF63737">
    <property type="entry name" value="Leukotriene A4 hydrolase N-terminal domain"/>
    <property type="match status" value="1"/>
</dbReference>
<sequence length="605" mass="65265">MTRARVRHSGSRVGAMRSVRKWRPAASLAVIGLMVTSAGAALSEPAGTPFDVAAYDLSIDHDPVDGVLRGSALITARAAADLDALTLHLNGPEVSAVAIDGVAARSFTRSGQDDLAITPAKRINRGDHFRVRVDYAGKPGDGWMPTDSGGVTAFMGASSAWFPIGDEQDRAEFRLTATVPQGWHVVSVGQEQQAGQEQQGGQEQQTGQNTVRWTERDVAPAHIAVSIDKFTVERSKLADGTPVVNAYAPGLRDRTKPLADRLPQIMDFLVSRYGAYPFDAAGNVFVHVNDSGPGTSPQSRPVYLGARSTFMDLLQVVHEQAHQWYGVSASARLSEDACLAECFASHSTWMWEEANDGADLDARYRDLVNAKKTDAAYWQQPLYRPGRTPGFEIYTRGPLALHALHRQIGDESFDRLLVEWPRRNRHSFVSWPQFEQLAGQISGQDLSGFFQAWFRGTTLPADQYLWPGTLRRDHSSPAGTSGGDGGSSTGSDSAGLADVPARSRRHDEQVALHDADTTAPLGTRRRAPAVGVLDVEHAVGERSRVVAALLPLTALLGHGEVEAVRDPVAGELGGVLLADGQVLGVRVRGQQLDVLLSLRCGEQAQ</sequence>
<proteinExistence type="predicted"/>
<dbReference type="InterPro" id="IPR014782">
    <property type="entry name" value="Peptidase_M1_dom"/>
</dbReference>
<feature type="chain" id="PRO_5046364420" evidence="2">
    <location>
        <begin position="41"/>
        <end position="605"/>
    </location>
</feature>
<feature type="compositionally biased region" description="Low complexity" evidence="1">
    <location>
        <begin position="190"/>
        <end position="208"/>
    </location>
</feature>
<feature type="domain" description="Peptidase M1 membrane alanine aminopeptidase" evidence="3">
    <location>
        <begin position="316"/>
        <end position="453"/>
    </location>
</feature>
<dbReference type="Pfam" id="PF01433">
    <property type="entry name" value="Peptidase_M1"/>
    <property type="match status" value="1"/>
</dbReference>
<dbReference type="Proteomes" id="UP001515943">
    <property type="component" value="Unassembled WGS sequence"/>
</dbReference>
<gene>
    <name evidence="4" type="ORF">FXN61_44755</name>
</gene>
<keyword evidence="2" id="KW-0732">Signal</keyword>